<organism evidence="1 2">
    <name type="scientific">Trifolium medium</name>
    <dbReference type="NCBI Taxonomy" id="97028"/>
    <lineage>
        <taxon>Eukaryota</taxon>
        <taxon>Viridiplantae</taxon>
        <taxon>Streptophyta</taxon>
        <taxon>Embryophyta</taxon>
        <taxon>Tracheophyta</taxon>
        <taxon>Spermatophyta</taxon>
        <taxon>Magnoliopsida</taxon>
        <taxon>eudicotyledons</taxon>
        <taxon>Gunneridae</taxon>
        <taxon>Pentapetalae</taxon>
        <taxon>rosids</taxon>
        <taxon>fabids</taxon>
        <taxon>Fabales</taxon>
        <taxon>Fabaceae</taxon>
        <taxon>Papilionoideae</taxon>
        <taxon>50 kb inversion clade</taxon>
        <taxon>NPAAA clade</taxon>
        <taxon>Hologalegina</taxon>
        <taxon>IRL clade</taxon>
        <taxon>Trifolieae</taxon>
        <taxon>Trifolium</taxon>
    </lineage>
</organism>
<name>A0A392PJH3_9FABA</name>
<accession>A0A392PJH3</accession>
<keyword evidence="2" id="KW-1185">Reference proteome</keyword>
<dbReference type="Proteomes" id="UP000265520">
    <property type="component" value="Unassembled WGS sequence"/>
</dbReference>
<comment type="caution">
    <text evidence="1">The sequence shown here is derived from an EMBL/GenBank/DDBJ whole genome shotgun (WGS) entry which is preliminary data.</text>
</comment>
<proteinExistence type="predicted"/>
<evidence type="ECO:0000313" key="2">
    <source>
        <dbReference type="Proteomes" id="UP000265520"/>
    </source>
</evidence>
<dbReference type="AlphaFoldDB" id="A0A392PJH3"/>
<reference evidence="1 2" key="1">
    <citation type="journal article" date="2018" name="Front. Plant Sci.">
        <title>Red Clover (Trifolium pratense) and Zigzag Clover (T. medium) - A Picture of Genomic Similarities and Differences.</title>
        <authorList>
            <person name="Dluhosova J."/>
            <person name="Istvanek J."/>
            <person name="Nedelnik J."/>
            <person name="Repkova J."/>
        </authorList>
    </citation>
    <scope>NUCLEOTIDE SEQUENCE [LARGE SCALE GENOMIC DNA]</scope>
    <source>
        <strain evidence="2">cv. 10/8</strain>
        <tissue evidence="1">Leaf</tissue>
    </source>
</reference>
<sequence length="65" mass="7183">MNGEMVTKKGDPCLSRNVRSSIMVLLRSDLKCTSVDELDLDSKLSKLHGTTTFTLLSNFAFFKAA</sequence>
<dbReference type="EMBL" id="LXQA010080966">
    <property type="protein sequence ID" value="MCI11639.1"/>
    <property type="molecule type" value="Genomic_DNA"/>
</dbReference>
<evidence type="ECO:0000313" key="1">
    <source>
        <dbReference type="EMBL" id="MCI11639.1"/>
    </source>
</evidence>
<protein>
    <submittedName>
        <fullName evidence="1">Uncharacterized protein</fullName>
    </submittedName>
</protein>